<feature type="compositionally biased region" description="Gly residues" evidence="1">
    <location>
        <begin position="1"/>
        <end position="17"/>
    </location>
</feature>
<dbReference type="AlphaFoldDB" id="A0AAU3I737"/>
<evidence type="ECO:0008006" key="4">
    <source>
        <dbReference type="Google" id="ProtNLM"/>
    </source>
</evidence>
<feature type="region of interest" description="Disordered" evidence="1">
    <location>
        <begin position="1"/>
        <end position="21"/>
    </location>
</feature>
<keyword evidence="2" id="KW-0812">Transmembrane</keyword>
<feature type="transmembrane region" description="Helical" evidence="2">
    <location>
        <begin position="49"/>
        <end position="69"/>
    </location>
</feature>
<evidence type="ECO:0000256" key="2">
    <source>
        <dbReference type="SAM" id="Phobius"/>
    </source>
</evidence>
<evidence type="ECO:0000313" key="3">
    <source>
        <dbReference type="EMBL" id="WTZ12239.1"/>
    </source>
</evidence>
<feature type="transmembrane region" description="Helical" evidence="2">
    <location>
        <begin position="242"/>
        <end position="264"/>
    </location>
</feature>
<organism evidence="3">
    <name type="scientific">Streptomyces sp. NBC_01393</name>
    <dbReference type="NCBI Taxonomy" id="2903851"/>
    <lineage>
        <taxon>Bacteria</taxon>
        <taxon>Bacillati</taxon>
        <taxon>Actinomycetota</taxon>
        <taxon>Actinomycetes</taxon>
        <taxon>Kitasatosporales</taxon>
        <taxon>Streptomycetaceae</taxon>
        <taxon>Streptomyces</taxon>
    </lineage>
</organism>
<reference evidence="3" key="1">
    <citation type="submission" date="2022-10" db="EMBL/GenBank/DDBJ databases">
        <title>The complete genomes of actinobacterial strains from the NBC collection.</title>
        <authorList>
            <person name="Joergensen T.S."/>
            <person name="Alvarez Arevalo M."/>
            <person name="Sterndorff E.B."/>
            <person name="Faurdal D."/>
            <person name="Vuksanovic O."/>
            <person name="Mourched A.-S."/>
            <person name="Charusanti P."/>
            <person name="Shaw S."/>
            <person name="Blin K."/>
            <person name="Weber T."/>
        </authorList>
    </citation>
    <scope>NUCLEOTIDE SEQUENCE</scope>
    <source>
        <strain evidence="3">NBC_01393</strain>
    </source>
</reference>
<keyword evidence="2" id="KW-0472">Membrane</keyword>
<sequence>MSTGDVSGGASGAGEGGAHGREIAELRARVAELERRGPRREHHRVRSTFAVVLVLLAALLTPLSAVAAWSSDLIGNTDRYVSTMKPLASDPDVQDAVAKRVTDAVMQHVDVQSLLESVAPADRPALTKAIGPLSGPITSGLTDFVHTVALRFVSSDAFATLWTELNRRAHAAVDKALTGSGGGAVKLTDDAVVIDLAPVIDQVKQSLVDQGLAIAAKIPQIHTNFTVMTSDSIGKAKKIYRLLQLVGFWLPVLTLLLAAGGVLLAVRRRRALVTAALLVAGGAAVLGIALWIFRAIYLDGLPSSVSQPAAGSVFDTLVRYLRTSVRLVITLGIIVALAAWLTGGGRAAKRVHAAWTGGIGAVRTATGAELGAVGAWVHRVKTWLNWTVVAVAAVVLLVWNYPTAVVTVWIAVLALLALAVVEFLDDDGTPHLIDAGGPTEGPAAKSPA</sequence>
<feature type="transmembrane region" description="Helical" evidence="2">
    <location>
        <begin position="407"/>
        <end position="424"/>
    </location>
</feature>
<protein>
    <recommendedName>
        <fullName evidence="4">Integral membrane protein</fullName>
    </recommendedName>
</protein>
<feature type="transmembrane region" description="Helical" evidence="2">
    <location>
        <begin position="324"/>
        <end position="342"/>
    </location>
</feature>
<feature type="transmembrane region" description="Helical" evidence="2">
    <location>
        <begin position="271"/>
        <end position="293"/>
    </location>
</feature>
<evidence type="ECO:0000256" key="1">
    <source>
        <dbReference type="SAM" id="MobiDB-lite"/>
    </source>
</evidence>
<proteinExistence type="predicted"/>
<feature type="transmembrane region" description="Helical" evidence="2">
    <location>
        <begin position="383"/>
        <end position="401"/>
    </location>
</feature>
<accession>A0AAU3I737</accession>
<gene>
    <name evidence="3" type="ORF">OG699_32250</name>
</gene>
<dbReference type="EMBL" id="CP109546">
    <property type="protein sequence ID" value="WTZ12239.1"/>
    <property type="molecule type" value="Genomic_DNA"/>
</dbReference>
<keyword evidence="2" id="KW-1133">Transmembrane helix</keyword>
<name>A0AAU3I737_9ACTN</name>